<accession>A0AA88UBG1</accession>
<dbReference type="EMBL" id="JAVXUO010001905">
    <property type="protein sequence ID" value="KAK2978060.1"/>
    <property type="molecule type" value="Genomic_DNA"/>
</dbReference>
<gene>
    <name evidence="2" type="ORF">RJ640_015698</name>
</gene>
<dbReference type="Proteomes" id="UP001187471">
    <property type="component" value="Unassembled WGS sequence"/>
</dbReference>
<dbReference type="InterPro" id="IPR044821">
    <property type="entry name" value="At1g28695/At4g15970-like"/>
</dbReference>
<sequence>MSNLSPFFKANAKENLELETILKNSSMANKTVIITTLNEAWAAPNSIFDLFLESFRIGHQTFRFLNHLLVVALDQKAYDHCLSLHPHCYALTTDGIDFSGEALYMSTDYVKMMWRRIDFLHTVLKLGYNFIFTDADIMWFRDPFPHFLVDADFQIASEFYSGNSSDLNNLPNGGFVYVKSSTKTIEFYKFWYASRQKHPGLHDQDVLTKIKHDPYITKNIGLHIKFLDTAYFGGFCVSIWFMEPVINRVCTMHANCCVGLSNKVHDIRIMLEDWKKYTSLPSKTRASQQSSWTVPQHCG</sequence>
<evidence type="ECO:0000259" key="1">
    <source>
        <dbReference type="Pfam" id="PF03407"/>
    </source>
</evidence>
<keyword evidence="3" id="KW-1185">Reference proteome</keyword>
<evidence type="ECO:0000313" key="3">
    <source>
        <dbReference type="Proteomes" id="UP001187471"/>
    </source>
</evidence>
<dbReference type="AlphaFoldDB" id="A0AA88UBG1"/>
<name>A0AA88UBG1_9ASTE</name>
<proteinExistence type="predicted"/>
<feature type="domain" description="Nucleotide-diphospho-sugar transferase" evidence="1">
    <location>
        <begin position="64"/>
        <end position="266"/>
    </location>
</feature>
<organism evidence="2 3">
    <name type="scientific">Escallonia rubra</name>
    <dbReference type="NCBI Taxonomy" id="112253"/>
    <lineage>
        <taxon>Eukaryota</taxon>
        <taxon>Viridiplantae</taxon>
        <taxon>Streptophyta</taxon>
        <taxon>Embryophyta</taxon>
        <taxon>Tracheophyta</taxon>
        <taxon>Spermatophyta</taxon>
        <taxon>Magnoliopsida</taxon>
        <taxon>eudicotyledons</taxon>
        <taxon>Gunneridae</taxon>
        <taxon>Pentapetalae</taxon>
        <taxon>asterids</taxon>
        <taxon>campanulids</taxon>
        <taxon>Escalloniales</taxon>
        <taxon>Escalloniaceae</taxon>
        <taxon>Escallonia</taxon>
    </lineage>
</organism>
<dbReference type="PANTHER" id="PTHR46038">
    <property type="entry name" value="EXPRESSED PROTEIN-RELATED"/>
    <property type="match status" value="1"/>
</dbReference>
<dbReference type="InterPro" id="IPR005069">
    <property type="entry name" value="Nucl-diP-sugar_transferase"/>
</dbReference>
<dbReference type="Pfam" id="PF03407">
    <property type="entry name" value="Nucleotid_trans"/>
    <property type="match status" value="1"/>
</dbReference>
<reference evidence="2" key="1">
    <citation type="submission" date="2022-12" db="EMBL/GenBank/DDBJ databases">
        <title>Draft genome assemblies for two species of Escallonia (Escalloniales).</title>
        <authorList>
            <person name="Chanderbali A."/>
            <person name="Dervinis C."/>
            <person name="Anghel I."/>
            <person name="Soltis D."/>
            <person name="Soltis P."/>
            <person name="Zapata F."/>
        </authorList>
    </citation>
    <scope>NUCLEOTIDE SEQUENCE</scope>
    <source>
        <strain evidence="2">UCBG92.1500</strain>
        <tissue evidence="2">Leaf</tissue>
    </source>
</reference>
<protein>
    <recommendedName>
        <fullName evidence="1">Nucleotide-diphospho-sugar transferase domain-containing protein</fullName>
    </recommendedName>
</protein>
<dbReference type="PANTHER" id="PTHR46038:SF13">
    <property type="entry name" value="GLYCOSYLTRANSFERASE"/>
    <property type="match status" value="1"/>
</dbReference>
<comment type="caution">
    <text evidence="2">The sequence shown here is derived from an EMBL/GenBank/DDBJ whole genome shotgun (WGS) entry which is preliminary data.</text>
</comment>
<evidence type="ECO:0000313" key="2">
    <source>
        <dbReference type="EMBL" id="KAK2978060.1"/>
    </source>
</evidence>